<evidence type="ECO:0000256" key="7">
    <source>
        <dbReference type="ARBA" id="ARBA00023163"/>
    </source>
</evidence>
<dbReference type="EMBL" id="JAVRRG010000050">
    <property type="protein sequence ID" value="KAK5092965.1"/>
    <property type="molecule type" value="Genomic_DNA"/>
</dbReference>
<comment type="function">
    <text evidence="9">Component of the NuA4 histone acetyltransferase complex which is involved in transcriptional activation of selected genes principally by acetylation of nucleosomal histone H4 and H2A. The NuA4 complex is also involved in DNA repair.</text>
</comment>
<evidence type="ECO:0000256" key="11">
    <source>
        <dbReference type="SAM" id="MobiDB-lite"/>
    </source>
</evidence>
<keyword evidence="4 9" id="KW-0156">Chromatin regulator</keyword>
<dbReference type="InterPro" id="IPR015418">
    <property type="entry name" value="Eaf6"/>
</dbReference>
<evidence type="ECO:0000313" key="12">
    <source>
        <dbReference type="EMBL" id="KAK5092965.1"/>
    </source>
</evidence>
<comment type="subcellular location">
    <subcellularLocation>
        <location evidence="1 9">Nucleus</location>
    </subcellularLocation>
</comment>
<comment type="subunit">
    <text evidence="9">Component of the NuA4 histone acetyltransferase complex.</text>
</comment>
<accession>A0ABR0KBL0</accession>
<protein>
    <recommendedName>
        <fullName evidence="3 9">Chromatin modification-related protein EAF6</fullName>
    </recommendedName>
</protein>
<reference evidence="12 13" key="1">
    <citation type="submission" date="2023-08" db="EMBL/GenBank/DDBJ databases">
        <title>Black Yeasts Isolated from many extreme environments.</title>
        <authorList>
            <person name="Coleine C."/>
            <person name="Stajich J.E."/>
            <person name="Selbmann L."/>
        </authorList>
    </citation>
    <scope>NUCLEOTIDE SEQUENCE [LARGE SCALE GENOMIC DNA]</scope>
    <source>
        <strain evidence="12 13">CCFEE 5885</strain>
    </source>
</reference>
<keyword evidence="5 9" id="KW-0805">Transcription regulation</keyword>
<keyword evidence="13" id="KW-1185">Reference proteome</keyword>
<name>A0ABR0KBL0_9EURO</name>
<evidence type="ECO:0000256" key="6">
    <source>
        <dbReference type="ARBA" id="ARBA00023054"/>
    </source>
</evidence>
<dbReference type="PANTHER" id="PTHR13476">
    <property type="entry name" value="CHROMATIN MODIFICATION-RELATED PROTEIN MEAF6"/>
    <property type="match status" value="1"/>
</dbReference>
<evidence type="ECO:0000256" key="8">
    <source>
        <dbReference type="ARBA" id="ARBA00023242"/>
    </source>
</evidence>
<feature type="compositionally biased region" description="Low complexity" evidence="11">
    <location>
        <begin position="1"/>
        <end position="18"/>
    </location>
</feature>
<comment type="caution">
    <text evidence="12">The sequence shown here is derived from an EMBL/GenBank/DDBJ whole genome shotgun (WGS) entry which is preliminary data.</text>
</comment>
<keyword evidence="9" id="KW-0227">DNA damage</keyword>
<keyword evidence="9" id="KW-0234">DNA repair</keyword>
<sequence length="192" mass="20353">MAENIPPNSSAKPAPNANDRGLPYYEKLRRDLRDTLTKKRLLDRNLQLLESQIFQAETNYLEDTSAAGNIVKGFDNYIKAAATTASSNVNSGTISGAAAGGARRKVAVSEGDRVFSKSSVGYSMGRDGESGTPAGGSAVSTPRVGTPSGSFTEKGQDKKKKKAGASAAADEEDGRSSKRQKITFSRSKRDDD</sequence>
<dbReference type="Proteomes" id="UP001345013">
    <property type="component" value="Unassembled WGS sequence"/>
</dbReference>
<evidence type="ECO:0000256" key="3">
    <source>
        <dbReference type="ARBA" id="ARBA00018504"/>
    </source>
</evidence>
<comment type="similarity">
    <text evidence="2 9">Belongs to the EAF6 family.</text>
</comment>
<proteinExistence type="inferred from homology"/>
<feature type="coiled-coil region" evidence="10">
    <location>
        <begin position="25"/>
        <end position="59"/>
    </location>
</feature>
<keyword evidence="6 10" id="KW-0175">Coiled coil</keyword>
<feature type="region of interest" description="Disordered" evidence="11">
    <location>
        <begin position="118"/>
        <end position="192"/>
    </location>
</feature>
<evidence type="ECO:0000256" key="2">
    <source>
        <dbReference type="ARBA" id="ARBA00010916"/>
    </source>
</evidence>
<keyword evidence="7 9" id="KW-0804">Transcription</keyword>
<evidence type="ECO:0000256" key="4">
    <source>
        <dbReference type="ARBA" id="ARBA00022853"/>
    </source>
</evidence>
<keyword evidence="8 9" id="KW-0539">Nucleus</keyword>
<feature type="region of interest" description="Disordered" evidence="11">
    <location>
        <begin position="1"/>
        <end position="23"/>
    </location>
</feature>
<organism evidence="12 13">
    <name type="scientific">Lithohypha guttulata</name>
    <dbReference type="NCBI Taxonomy" id="1690604"/>
    <lineage>
        <taxon>Eukaryota</taxon>
        <taxon>Fungi</taxon>
        <taxon>Dikarya</taxon>
        <taxon>Ascomycota</taxon>
        <taxon>Pezizomycotina</taxon>
        <taxon>Eurotiomycetes</taxon>
        <taxon>Chaetothyriomycetidae</taxon>
        <taxon>Chaetothyriales</taxon>
        <taxon>Trichomeriaceae</taxon>
        <taxon>Lithohypha</taxon>
    </lineage>
</organism>
<evidence type="ECO:0000313" key="13">
    <source>
        <dbReference type="Proteomes" id="UP001345013"/>
    </source>
</evidence>
<evidence type="ECO:0000256" key="10">
    <source>
        <dbReference type="SAM" id="Coils"/>
    </source>
</evidence>
<evidence type="ECO:0000256" key="1">
    <source>
        <dbReference type="ARBA" id="ARBA00004123"/>
    </source>
</evidence>
<dbReference type="Pfam" id="PF09340">
    <property type="entry name" value="NuA4"/>
    <property type="match status" value="1"/>
</dbReference>
<gene>
    <name evidence="12" type="ORF">LTR24_004760</name>
</gene>
<evidence type="ECO:0000256" key="5">
    <source>
        <dbReference type="ARBA" id="ARBA00023015"/>
    </source>
</evidence>
<evidence type="ECO:0000256" key="9">
    <source>
        <dbReference type="RuleBase" id="RU368022"/>
    </source>
</evidence>